<dbReference type="eggNOG" id="COG0463">
    <property type="taxonomic scope" value="Bacteria"/>
</dbReference>
<proteinExistence type="predicted"/>
<reference evidence="3 4" key="1">
    <citation type="submission" date="2007-10" db="EMBL/GenBank/DDBJ databases">
        <title>Draft genome sequence of Dorea formicigenerans(ATCC 27755).</title>
        <authorList>
            <person name="Sudarsanam P."/>
            <person name="Ley R."/>
            <person name="Guruge J."/>
            <person name="Turnbaugh P.J."/>
            <person name="Mahowald M."/>
            <person name="Liep D."/>
            <person name="Gordon J."/>
        </authorList>
    </citation>
    <scope>NUCLEOTIDE SEQUENCE [LARGE SCALE GENOMIC DNA]</scope>
    <source>
        <strain evidence="3 4">ATCC 27755</strain>
    </source>
</reference>
<keyword evidence="1" id="KW-0472">Membrane</keyword>
<dbReference type="Pfam" id="PF00535">
    <property type="entry name" value="Glycos_transf_2"/>
    <property type="match status" value="1"/>
</dbReference>
<dbReference type="STRING" id="411461.DORFOR_00459"/>
<reference evidence="3 4" key="2">
    <citation type="submission" date="2007-10" db="EMBL/GenBank/DDBJ databases">
        <authorList>
            <person name="Fulton L."/>
            <person name="Clifton S."/>
            <person name="Fulton B."/>
            <person name="Xu J."/>
            <person name="Minx P."/>
            <person name="Pepin K.H."/>
            <person name="Johnson M."/>
            <person name="Thiruvilangam P."/>
            <person name="Bhonagiri V."/>
            <person name="Nash W.E."/>
            <person name="Wang C."/>
            <person name="Mardis E.R."/>
            <person name="Wilson R.K."/>
        </authorList>
    </citation>
    <scope>NUCLEOTIDE SEQUENCE [LARGE SCALE GENOMIC DNA]</scope>
    <source>
        <strain evidence="3 4">ATCC 27755</strain>
    </source>
</reference>
<dbReference type="GO" id="GO:0005886">
    <property type="term" value="C:plasma membrane"/>
    <property type="evidence" value="ECO:0007669"/>
    <property type="project" value="TreeGrafter"/>
</dbReference>
<evidence type="ECO:0000313" key="3">
    <source>
        <dbReference type="EMBL" id="EDR48124.1"/>
    </source>
</evidence>
<dbReference type="InterPro" id="IPR001173">
    <property type="entry name" value="Glyco_trans_2-like"/>
</dbReference>
<name>B0G2J5_9FIRM</name>
<dbReference type="InterPro" id="IPR029044">
    <property type="entry name" value="Nucleotide-diphossugar_trans"/>
</dbReference>
<feature type="transmembrane region" description="Helical" evidence="1">
    <location>
        <begin position="269"/>
        <end position="295"/>
    </location>
</feature>
<dbReference type="PaxDb" id="411461-DORFOR_00459"/>
<dbReference type="InterPro" id="IPR050256">
    <property type="entry name" value="Glycosyltransferase_2"/>
</dbReference>
<dbReference type="SUPFAM" id="SSF53448">
    <property type="entry name" value="Nucleotide-diphospho-sugar transferases"/>
    <property type="match status" value="1"/>
</dbReference>
<comment type="caution">
    <text evidence="3">The sequence shown here is derived from an EMBL/GenBank/DDBJ whole genome shotgun (WGS) entry which is preliminary data.</text>
</comment>
<keyword evidence="1" id="KW-0812">Transmembrane</keyword>
<dbReference type="PANTHER" id="PTHR48090:SF8">
    <property type="entry name" value="GLYCOSYLTRANSFERASE CSBB-RELATED"/>
    <property type="match status" value="1"/>
</dbReference>
<organism evidence="3 4">
    <name type="scientific">Dorea formicigenerans ATCC 27755</name>
    <dbReference type="NCBI Taxonomy" id="411461"/>
    <lineage>
        <taxon>Bacteria</taxon>
        <taxon>Bacillati</taxon>
        <taxon>Bacillota</taxon>
        <taxon>Clostridia</taxon>
        <taxon>Lachnospirales</taxon>
        <taxon>Lachnospiraceae</taxon>
        <taxon>Dorea</taxon>
    </lineage>
</organism>
<gene>
    <name evidence="3" type="ORF">DORFOR_00459</name>
</gene>
<feature type="transmembrane region" description="Helical" evidence="1">
    <location>
        <begin position="226"/>
        <end position="257"/>
    </location>
</feature>
<evidence type="ECO:0000259" key="2">
    <source>
        <dbReference type="Pfam" id="PF00535"/>
    </source>
</evidence>
<feature type="domain" description="Glycosyltransferase 2-like" evidence="2">
    <location>
        <begin position="10"/>
        <end position="172"/>
    </location>
</feature>
<dbReference type="Gene3D" id="3.90.550.10">
    <property type="entry name" value="Spore Coat Polysaccharide Biosynthesis Protein SpsA, Chain A"/>
    <property type="match status" value="1"/>
</dbReference>
<keyword evidence="1" id="KW-1133">Transmembrane helix</keyword>
<dbReference type="AlphaFoldDB" id="B0G2J5"/>
<dbReference type="EMBL" id="AAXA02000008">
    <property type="protein sequence ID" value="EDR48124.1"/>
    <property type="molecule type" value="Genomic_DNA"/>
</dbReference>
<dbReference type="PANTHER" id="PTHR48090">
    <property type="entry name" value="UNDECAPRENYL-PHOSPHATE 4-DEOXY-4-FORMAMIDO-L-ARABINOSE TRANSFERASE-RELATED"/>
    <property type="match status" value="1"/>
</dbReference>
<protein>
    <recommendedName>
        <fullName evidence="2">Glycosyltransferase 2-like domain-containing protein</fullName>
    </recommendedName>
</protein>
<dbReference type="CDD" id="cd04187">
    <property type="entry name" value="DPM1_like_bac"/>
    <property type="match status" value="1"/>
</dbReference>
<sequence>MEVCKMDRISIVVPCFNEEEALPVYYREMKRVMGELSEVSFEILFVDDGSSDKTLEILKQLNAKDGRCEYLSFSRNFGKEAAIYAGLKHASGDYVATMDVDLQDPPGLLPEMYRILKEEPYDSVATRRATRTGEPKIRSFLSETFYKFINSISKTEIVNGARDYRLMKRIMVDAVLEMSEYNRFSKGIFGWVGFRTKWLEFQNVERSAGETKWSLRKLFSYSLEGITGFSVAPLSLASVMGVGFCALAFIMIAVIIVRTLIWGDPVAGWPSMVCIIFLVSGVQLFCLGIVGEYLAKTYLETKHRPIFILKESKVQMAGKVAGDSFVGSGVNAVMREKKSGEESHEDKTVKASA</sequence>
<evidence type="ECO:0000313" key="4">
    <source>
        <dbReference type="Proteomes" id="UP000005359"/>
    </source>
</evidence>
<evidence type="ECO:0000256" key="1">
    <source>
        <dbReference type="SAM" id="Phobius"/>
    </source>
</evidence>
<dbReference type="Proteomes" id="UP000005359">
    <property type="component" value="Unassembled WGS sequence"/>
</dbReference>
<accession>B0G2J5</accession>